<evidence type="ECO:0000313" key="2">
    <source>
        <dbReference type="EMBL" id="CAD9669974.1"/>
    </source>
</evidence>
<feature type="coiled-coil region" evidence="1">
    <location>
        <begin position="544"/>
        <end position="571"/>
    </location>
</feature>
<evidence type="ECO:0000313" key="3">
    <source>
        <dbReference type="EMBL" id="CAD9669976.1"/>
    </source>
</evidence>
<dbReference type="EMBL" id="HBHJ01006366">
    <property type="protein sequence ID" value="CAD9669976.1"/>
    <property type="molecule type" value="Transcribed_RNA"/>
</dbReference>
<protein>
    <submittedName>
        <fullName evidence="2">Uncharacterized protein</fullName>
    </submittedName>
</protein>
<sequence>MSAPKNKKPRLEPVHLKIKEFESHFQFVDEYFELMVWMQDEQEKMKTGGDDVPLNLALLFEDSSVAPDLLVVDPGTPPVIKNGRASLRVKVSDVSMNLGNRKFFILVSTSRHSSVSAKSDGIMVITHRLAVQPNPAWEDEWFKDEGGRDKCIELSVELQNAKGQRVATRRVPLVVTLLYQSGAEVSRQDILKLGPDSDLCIVEGKASIRARIDEVSRSHQNQAFTIRVGPDVGNNPLDNDVSPAVCRPVIVRSKRNNKKRKESAAAAAAAAVSMAPGPQALAAAASSIARHEYQAQTYGMPAGLAGSSSLSPTGARSYPSTSRTPMAVGVLEGDPNDMQQALTNVLGWISAVLSTFQKMRWVPLGVEHRLDGVTHDPQRTLYQMQNPNSDIDQVLATYKNEVMNDLHVILGALEPMLQQQDTGGAQAATPNSRPAQAEAAVDEADALPPIMPSLVRRQQSSAYIGDTTNGTSVPYVNNYMGPVSVQESGVHYIIGKMLVTQDLKFGFPAFNHGMQLLGFYKEADRADSEAGVASLSFIPLSHAKASASLKKENLQAAADSLEKEIKRRSESVFKRSDFANLQEMKESAWFRYMSKVTAQSAEDPWELGEDFLEL</sequence>
<dbReference type="AlphaFoldDB" id="A0A6U0Y1Z7"/>
<reference evidence="2" key="1">
    <citation type="submission" date="2021-01" db="EMBL/GenBank/DDBJ databases">
        <authorList>
            <person name="Corre E."/>
            <person name="Pelletier E."/>
            <person name="Niang G."/>
            <person name="Scheremetjew M."/>
            <person name="Finn R."/>
            <person name="Kale V."/>
            <person name="Holt S."/>
            <person name="Cochrane G."/>
            <person name="Meng A."/>
            <person name="Brown T."/>
            <person name="Cohen L."/>
        </authorList>
    </citation>
    <scope>NUCLEOTIDE SEQUENCE</scope>
    <source>
        <strain evidence="2">CCMP1243</strain>
    </source>
</reference>
<accession>A0A6U0Y1Z7</accession>
<name>A0A6U0Y1Z7_9STRA</name>
<evidence type="ECO:0000256" key="1">
    <source>
        <dbReference type="SAM" id="Coils"/>
    </source>
</evidence>
<keyword evidence="1" id="KW-0175">Coiled coil</keyword>
<dbReference type="EMBL" id="HBHJ01006365">
    <property type="protein sequence ID" value="CAD9669974.1"/>
    <property type="molecule type" value="Transcribed_RNA"/>
</dbReference>
<organism evidence="2">
    <name type="scientific">Rhizochromulina marina</name>
    <dbReference type="NCBI Taxonomy" id="1034831"/>
    <lineage>
        <taxon>Eukaryota</taxon>
        <taxon>Sar</taxon>
        <taxon>Stramenopiles</taxon>
        <taxon>Ochrophyta</taxon>
        <taxon>Dictyochophyceae</taxon>
        <taxon>Rhizochromulinales</taxon>
        <taxon>Rhizochromulina</taxon>
    </lineage>
</organism>
<gene>
    <name evidence="2" type="ORF">RMAR1173_LOCUS4171</name>
    <name evidence="3" type="ORF">RMAR1173_LOCUS4172</name>
</gene>
<proteinExistence type="predicted"/>